<evidence type="ECO:0000256" key="9">
    <source>
        <dbReference type="ARBA" id="ARBA00023136"/>
    </source>
</evidence>
<evidence type="ECO:0000256" key="10">
    <source>
        <dbReference type="ARBA" id="ARBA00023192"/>
    </source>
</evidence>
<evidence type="ECO:0000256" key="2">
    <source>
        <dbReference type="ARBA" id="ARBA00022448"/>
    </source>
</evidence>
<keyword evidence="4" id="KW-0997">Cell inner membrane</keyword>
<protein>
    <recommendedName>
        <fullName evidence="14">Sulfate transporter CysZ</fullName>
    </recommendedName>
</protein>
<feature type="transmembrane region" description="Helical" evidence="11">
    <location>
        <begin position="21"/>
        <end position="43"/>
    </location>
</feature>
<dbReference type="PANTHER" id="PTHR37468">
    <property type="entry name" value="SULFATE TRANSPORTER CYSZ"/>
    <property type="match status" value="1"/>
</dbReference>
<dbReference type="PANTHER" id="PTHR37468:SF1">
    <property type="entry name" value="SULFATE TRANSPORTER CYSZ"/>
    <property type="match status" value="1"/>
</dbReference>
<keyword evidence="2" id="KW-0813">Transport</keyword>
<dbReference type="InterPro" id="IPR059112">
    <property type="entry name" value="CysZ/EI24"/>
</dbReference>
<dbReference type="Pfam" id="PF07264">
    <property type="entry name" value="EI24"/>
    <property type="match status" value="1"/>
</dbReference>
<feature type="transmembrane region" description="Helical" evidence="11">
    <location>
        <begin position="85"/>
        <end position="111"/>
    </location>
</feature>
<reference evidence="12" key="1">
    <citation type="submission" date="2020-05" db="EMBL/GenBank/DDBJ databases">
        <title>Complete genome sequence of Pseudomonas sp. Sm006.</title>
        <authorList>
            <person name="Takeuchi K."/>
            <person name="Someya N."/>
        </authorList>
    </citation>
    <scope>NUCLEOTIDE SEQUENCE</scope>
    <source>
        <strain evidence="12">Sm006</strain>
    </source>
</reference>
<keyword evidence="7 11" id="KW-1133">Transmembrane helix</keyword>
<evidence type="ECO:0000256" key="1">
    <source>
        <dbReference type="ARBA" id="ARBA00004141"/>
    </source>
</evidence>
<keyword evidence="13" id="KW-1185">Reference proteome</keyword>
<evidence type="ECO:0000256" key="6">
    <source>
        <dbReference type="ARBA" id="ARBA00022692"/>
    </source>
</evidence>
<keyword evidence="8" id="KW-0764">Sulfate transport</keyword>
<comment type="subcellular location">
    <subcellularLocation>
        <location evidence="1">Membrane</location>
        <topology evidence="1">Multi-pass membrane protein</topology>
    </subcellularLocation>
</comment>
<evidence type="ECO:0000256" key="3">
    <source>
        <dbReference type="ARBA" id="ARBA00022475"/>
    </source>
</evidence>
<dbReference type="EMBL" id="AP023081">
    <property type="protein sequence ID" value="BCD84661.1"/>
    <property type="molecule type" value="Genomic_DNA"/>
</dbReference>
<evidence type="ECO:0000313" key="12">
    <source>
        <dbReference type="EMBL" id="BCD84661.1"/>
    </source>
</evidence>
<keyword evidence="3" id="KW-1003">Cell membrane</keyword>
<keyword evidence="10" id="KW-0198">Cysteine biosynthesis</keyword>
<keyword evidence="5" id="KW-0028">Amino-acid biosynthesis</keyword>
<dbReference type="NCBIfam" id="NF003433">
    <property type="entry name" value="PRK04949.1"/>
    <property type="match status" value="1"/>
</dbReference>
<gene>
    <name evidence="12" type="ORF">PSm6_10680</name>
</gene>
<evidence type="ECO:0000256" key="8">
    <source>
        <dbReference type="ARBA" id="ARBA00023032"/>
    </source>
</evidence>
<proteinExistence type="predicted"/>
<dbReference type="Proteomes" id="UP001064896">
    <property type="component" value="Chromosome"/>
</dbReference>
<evidence type="ECO:0000313" key="13">
    <source>
        <dbReference type="Proteomes" id="UP001064896"/>
    </source>
</evidence>
<evidence type="ECO:0008006" key="14">
    <source>
        <dbReference type="Google" id="ProtNLM"/>
    </source>
</evidence>
<sequence length="122" mass="13750">MVPRTVGRELRKLGYFLPRAIGLLILSFIPGVNLVATPLWFLFGVWMMAVQYIDYPADNHKLGWNEMLAWLREKRWQSLGFGGSVYLALLIPFVNIVMMPAAVAGATLFWVREGGEKALPQA</sequence>
<dbReference type="InterPro" id="IPR050480">
    <property type="entry name" value="CysZ-like"/>
</dbReference>
<evidence type="ECO:0000256" key="11">
    <source>
        <dbReference type="SAM" id="Phobius"/>
    </source>
</evidence>
<keyword evidence="9 11" id="KW-0472">Membrane</keyword>
<evidence type="ECO:0000256" key="5">
    <source>
        <dbReference type="ARBA" id="ARBA00022605"/>
    </source>
</evidence>
<evidence type="ECO:0000256" key="7">
    <source>
        <dbReference type="ARBA" id="ARBA00022989"/>
    </source>
</evidence>
<accession>A0ABM7L526</accession>
<name>A0ABM7L526_9PSED</name>
<evidence type="ECO:0000256" key="4">
    <source>
        <dbReference type="ARBA" id="ARBA00022519"/>
    </source>
</evidence>
<keyword evidence="6 11" id="KW-0812">Transmembrane</keyword>
<organism evidence="12 13">
    <name type="scientific">Pseudomonas solani</name>
    <dbReference type="NCBI Taxonomy" id="2731552"/>
    <lineage>
        <taxon>Bacteria</taxon>
        <taxon>Pseudomonadati</taxon>
        <taxon>Pseudomonadota</taxon>
        <taxon>Gammaproteobacteria</taxon>
        <taxon>Pseudomonadales</taxon>
        <taxon>Pseudomonadaceae</taxon>
        <taxon>Pseudomonas</taxon>
    </lineage>
</organism>